<reference evidence="3 4" key="1">
    <citation type="submission" date="2012-08" db="EMBL/GenBank/DDBJ databases">
        <title>Oryza genome evolution.</title>
        <authorList>
            <person name="Wing R.A."/>
        </authorList>
    </citation>
    <scope>NUCLEOTIDE SEQUENCE</scope>
</reference>
<dbReference type="Pfam" id="PF03080">
    <property type="entry name" value="Neprosin"/>
    <property type="match status" value="1"/>
</dbReference>
<evidence type="ECO:0000256" key="1">
    <source>
        <dbReference type="SAM" id="SignalP"/>
    </source>
</evidence>
<accession>A0A0D9VM19</accession>
<evidence type="ECO:0000313" key="4">
    <source>
        <dbReference type="Proteomes" id="UP000032180"/>
    </source>
</evidence>
<feature type="chain" id="PRO_5002347600" description="Neprosin PEP catalytic domain-containing protein" evidence="1">
    <location>
        <begin position="22"/>
        <end position="382"/>
    </location>
</feature>
<feature type="domain" description="Neprosin PEP catalytic" evidence="2">
    <location>
        <begin position="128"/>
        <end position="382"/>
    </location>
</feature>
<proteinExistence type="predicted"/>
<dbReference type="eggNOG" id="ENOG502QVB2">
    <property type="taxonomic scope" value="Eukaryota"/>
</dbReference>
<dbReference type="PANTHER" id="PTHR31589:SF135">
    <property type="entry name" value="OS05G0341100 PROTEIN"/>
    <property type="match status" value="1"/>
</dbReference>
<reference evidence="4" key="2">
    <citation type="submission" date="2013-12" db="EMBL/GenBank/DDBJ databases">
        <authorList>
            <person name="Yu Y."/>
            <person name="Lee S."/>
            <person name="de Baynast K."/>
            <person name="Wissotski M."/>
            <person name="Liu L."/>
            <person name="Talag J."/>
            <person name="Goicoechea J."/>
            <person name="Angelova A."/>
            <person name="Jetty R."/>
            <person name="Kudrna D."/>
            <person name="Golser W."/>
            <person name="Rivera L."/>
            <person name="Zhang J."/>
            <person name="Wing R."/>
        </authorList>
    </citation>
    <scope>NUCLEOTIDE SEQUENCE</scope>
</reference>
<dbReference type="EnsemblPlants" id="LPERR02G29230.1">
    <property type="protein sequence ID" value="LPERR02G29230.1"/>
    <property type="gene ID" value="LPERR02G29230"/>
</dbReference>
<dbReference type="InterPro" id="IPR025521">
    <property type="entry name" value="Neprosin_propep"/>
</dbReference>
<evidence type="ECO:0000313" key="3">
    <source>
        <dbReference type="EnsemblPlants" id="LPERR02G29230.1"/>
    </source>
</evidence>
<dbReference type="Pfam" id="PF14365">
    <property type="entry name" value="Neprosin_AP"/>
    <property type="match status" value="1"/>
</dbReference>
<dbReference type="InterPro" id="IPR004314">
    <property type="entry name" value="Neprosin"/>
</dbReference>
<dbReference type="AlphaFoldDB" id="A0A0D9VM19"/>
<protein>
    <recommendedName>
        <fullName evidence="2">Neprosin PEP catalytic domain-containing protein</fullName>
    </recommendedName>
</protein>
<evidence type="ECO:0000259" key="2">
    <source>
        <dbReference type="PROSITE" id="PS52045"/>
    </source>
</evidence>
<dbReference type="PANTHER" id="PTHR31589">
    <property type="entry name" value="PROTEIN, PUTATIVE (DUF239)-RELATED-RELATED"/>
    <property type="match status" value="1"/>
</dbReference>
<dbReference type="Proteomes" id="UP000032180">
    <property type="component" value="Chromosome 2"/>
</dbReference>
<dbReference type="PROSITE" id="PS52045">
    <property type="entry name" value="NEPROSIN_PEP_CD"/>
    <property type="match status" value="1"/>
</dbReference>
<dbReference type="HOGENOM" id="CLU_030538_0_1_1"/>
<reference evidence="3" key="3">
    <citation type="submission" date="2015-04" db="UniProtKB">
        <authorList>
            <consortium name="EnsemblPlants"/>
        </authorList>
    </citation>
    <scope>IDENTIFICATION</scope>
</reference>
<dbReference type="InterPro" id="IPR053168">
    <property type="entry name" value="Glutamic_endopeptidase"/>
</dbReference>
<dbReference type="Gramene" id="LPERR02G29230.1">
    <property type="protein sequence ID" value="LPERR02G29230.1"/>
    <property type="gene ID" value="LPERR02G29230"/>
</dbReference>
<sequence>MKANNIFRVTLLSYLLMTIGGKEVKTITSGANSLIHTSQQVNKAIKTEDGDVYNCVDMYQQPTFKHPLLKDHKIQMEPSSFPIGMDVESPLVDTVSYAQLSTIDCPVGTIPILRDNKVDITMEQHIGMLASDNVQELDAGITYRDEIYGTRASINVYEPKVKNDSKDYSSSWIQIGYVPEGSNVVGIGAGSCVYPSFNRDSYARFHISWVNEQLNKSCTNHNCPGFVQVSPSIGIGGRIQPISLYKGPQYVIDVLIFKDPKTKNWWLSYGSNNTPIGYWPSSQFSYIKEKGNFAFWGGFVQGPTASSDSPQMGSGHFASEGFGKAAFVRNILAIKDGSNMLVTPNVRRSYPRSDDLRSYGVDGFGLNDDGMHVYYGGPGKYD</sequence>
<dbReference type="STRING" id="77586.A0A0D9VM19"/>
<name>A0A0D9VM19_9ORYZ</name>
<feature type="signal peptide" evidence="1">
    <location>
        <begin position="1"/>
        <end position="21"/>
    </location>
</feature>
<keyword evidence="4" id="KW-1185">Reference proteome</keyword>
<organism evidence="3 4">
    <name type="scientific">Leersia perrieri</name>
    <dbReference type="NCBI Taxonomy" id="77586"/>
    <lineage>
        <taxon>Eukaryota</taxon>
        <taxon>Viridiplantae</taxon>
        <taxon>Streptophyta</taxon>
        <taxon>Embryophyta</taxon>
        <taxon>Tracheophyta</taxon>
        <taxon>Spermatophyta</taxon>
        <taxon>Magnoliopsida</taxon>
        <taxon>Liliopsida</taxon>
        <taxon>Poales</taxon>
        <taxon>Poaceae</taxon>
        <taxon>BOP clade</taxon>
        <taxon>Oryzoideae</taxon>
        <taxon>Oryzeae</taxon>
        <taxon>Oryzinae</taxon>
        <taxon>Leersia</taxon>
    </lineage>
</organism>
<keyword evidence="1" id="KW-0732">Signal</keyword>